<name>A0ACD3AYT7_9AGAR</name>
<sequence>MIMCLLGFLPGVAALGKEMPFPNITFAAFSKFILDHFDSHITLSTVLLLLFSMTENTDLLNLHARQRSSHGSKRVGTSWMRALAKAVLERAETDQIQLLPPPPESNSPEEQDNPEVRITSLCSHLDNLADLLSLLPVDNNDKFTKDLKPVSQQAIKAVYIICPQSSICQTQSCILKPLQQVTRKKDLPLVTLIKDFEFHTEVPLLSGQCLQCKTYYYADHEKFPHATKKKGYKVYLNTARYIKIGAITWVDRKFTLAVLNGMYNFHGSTSAYAEFWNQTFWQMQATSACQISHRQIWMAFLQESIRTIASTSGINFVLEDGVSAEEVAKGAYQELGEKGMIRAADGHSCEECTHQYKATPDVITQNAPIPSTSSDEEPDAAPVKMVVVDGIVMGPKHCSFDDCTEGLKNDRGGVFCEFHERQHGNKCRVVGCSTIKKQNTQACETHQGEWQTYSNQKQFQGEPGYRRALRRTDNDWDWVPHSIRGQPAHDADEVPETGRKNYFSPSKFYCVETIVAPCGVVIAWALFDKAEGPNKILEFLEEVFPTADSKPDYVTIDKGCTVLRTAVAGHHWDIWKDTTRFIVDSYHYNNHKTTDILCRTYCDPAPSDGSAPNLVIAKMGPDGLYFQRAFNTQACEQLNAWIGGFQAILNRMKIYNFNWLLHSMLFVHTQRKIQKQEHKKRKAQ</sequence>
<protein>
    <submittedName>
        <fullName evidence="1">Uncharacterized protein</fullName>
    </submittedName>
</protein>
<evidence type="ECO:0000313" key="2">
    <source>
        <dbReference type="Proteomes" id="UP000308600"/>
    </source>
</evidence>
<reference evidence="1 2" key="1">
    <citation type="journal article" date="2019" name="Nat. Ecol. Evol.">
        <title>Megaphylogeny resolves global patterns of mushroom evolution.</title>
        <authorList>
            <person name="Varga T."/>
            <person name="Krizsan K."/>
            <person name="Foldi C."/>
            <person name="Dima B."/>
            <person name="Sanchez-Garcia M."/>
            <person name="Sanchez-Ramirez S."/>
            <person name="Szollosi G.J."/>
            <person name="Szarkandi J.G."/>
            <person name="Papp V."/>
            <person name="Albert L."/>
            <person name="Andreopoulos W."/>
            <person name="Angelini C."/>
            <person name="Antonin V."/>
            <person name="Barry K.W."/>
            <person name="Bougher N.L."/>
            <person name="Buchanan P."/>
            <person name="Buyck B."/>
            <person name="Bense V."/>
            <person name="Catcheside P."/>
            <person name="Chovatia M."/>
            <person name="Cooper J."/>
            <person name="Damon W."/>
            <person name="Desjardin D."/>
            <person name="Finy P."/>
            <person name="Geml J."/>
            <person name="Haridas S."/>
            <person name="Hughes K."/>
            <person name="Justo A."/>
            <person name="Karasinski D."/>
            <person name="Kautmanova I."/>
            <person name="Kiss B."/>
            <person name="Kocsube S."/>
            <person name="Kotiranta H."/>
            <person name="LaButti K.M."/>
            <person name="Lechner B.E."/>
            <person name="Liimatainen K."/>
            <person name="Lipzen A."/>
            <person name="Lukacs Z."/>
            <person name="Mihaltcheva S."/>
            <person name="Morgado L.N."/>
            <person name="Niskanen T."/>
            <person name="Noordeloos M.E."/>
            <person name="Ohm R.A."/>
            <person name="Ortiz-Santana B."/>
            <person name="Ovrebo C."/>
            <person name="Racz N."/>
            <person name="Riley R."/>
            <person name="Savchenko A."/>
            <person name="Shiryaev A."/>
            <person name="Soop K."/>
            <person name="Spirin V."/>
            <person name="Szebenyi C."/>
            <person name="Tomsovsky M."/>
            <person name="Tulloss R.E."/>
            <person name="Uehling J."/>
            <person name="Grigoriev I.V."/>
            <person name="Vagvolgyi C."/>
            <person name="Papp T."/>
            <person name="Martin F.M."/>
            <person name="Miettinen O."/>
            <person name="Hibbett D.S."/>
            <person name="Nagy L.G."/>
        </authorList>
    </citation>
    <scope>NUCLEOTIDE SEQUENCE [LARGE SCALE GENOMIC DNA]</scope>
    <source>
        <strain evidence="1 2">NL-1719</strain>
    </source>
</reference>
<proteinExistence type="predicted"/>
<dbReference type="EMBL" id="ML208304">
    <property type="protein sequence ID" value="TFK70975.1"/>
    <property type="molecule type" value="Genomic_DNA"/>
</dbReference>
<keyword evidence="2" id="KW-1185">Reference proteome</keyword>
<dbReference type="Proteomes" id="UP000308600">
    <property type="component" value="Unassembled WGS sequence"/>
</dbReference>
<accession>A0ACD3AYT7</accession>
<gene>
    <name evidence="1" type="ORF">BDN72DRAFT_738276</name>
</gene>
<organism evidence="1 2">
    <name type="scientific">Pluteus cervinus</name>
    <dbReference type="NCBI Taxonomy" id="181527"/>
    <lineage>
        <taxon>Eukaryota</taxon>
        <taxon>Fungi</taxon>
        <taxon>Dikarya</taxon>
        <taxon>Basidiomycota</taxon>
        <taxon>Agaricomycotina</taxon>
        <taxon>Agaricomycetes</taxon>
        <taxon>Agaricomycetidae</taxon>
        <taxon>Agaricales</taxon>
        <taxon>Pluteineae</taxon>
        <taxon>Pluteaceae</taxon>
        <taxon>Pluteus</taxon>
    </lineage>
</organism>
<feature type="non-terminal residue" evidence="1">
    <location>
        <position position="684"/>
    </location>
</feature>
<evidence type="ECO:0000313" key="1">
    <source>
        <dbReference type="EMBL" id="TFK70975.1"/>
    </source>
</evidence>